<feature type="compositionally biased region" description="Polar residues" evidence="1">
    <location>
        <begin position="164"/>
        <end position="173"/>
    </location>
</feature>
<gene>
    <name evidence="2" type="ORF">EVAR_53250_1</name>
</gene>
<dbReference type="AlphaFoldDB" id="A0A4C1XGK4"/>
<feature type="region of interest" description="Disordered" evidence="1">
    <location>
        <begin position="140"/>
        <end position="173"/>
    </location>
</feature>
<feature type="compositionally biased region" description="Basic and acidic residues" evidence="1">
    <location>
        <begin position="85"/>
        <end position="116"/>
    </location>
</feature>
<evidence type="ECO:0000313" key="3">
    <source>
        <dbReference type="Proteomes" id="UP000299102"/>
    </source>
</evidence>
<dbReference type="Proteomes" id="UP000299102">
    <property type="component" value="Unassembled WGS sequence"/>
</dbReference>
<keyword evidence="3" id="KW-1185">Reference proteome</keyword>
<comment type="caution">
    <text evidence="2">The sequence shown here is derived from an EMBL/GenBank/DDBJ whole genome shotgun (WGS) entry which is preliminary data.</text>
</comment>
<name>A0A4C1XGK4_EUMVA</name>
<proteinExistence type="predicted"/>
<sequence>MTSGATVIASPRSALGQRGRLKEVLACHEQFQRIREGPAIWRRPVDAPDILKALEKRDKLWVEIDFGIKSGTAIRPAETNCYRNQNRETNRERDSDQNHDRSPRKSGAAHKDESGRGRLTSKLHRFSCTALIRQASHNGSRKLNSSFYGGSRTCRQGARLKPPVTSSRLGAAE</sequence>
<evidence type="ECO:0000313" key="2">
    <source>
        <dbReference type="EMBL" id="GBP61335.1"/>
    </source>
</evidence>
<organism evidence="2 3">
    <name type="scientific">Eumeta variegata</name>
    <name type="common">Bagworm moth</name>
    <name type="synonym">Eumeta japonica</name>
    <dbReference type="NCBI Taxonomy" id="151549"/>
    <lineage>
        <taxon>Eukaryota</taxon>
        <taxon>Metazoa</taxon>
        <taxon>Ecdysozoa</taxon>
        <taxon>Arthropoda</taxon>
        <taxon>Hexapoda</taxon>
        <taxon>Insecta</taxon>
        <taxon>Pterygota</taxon>
        <taxon>Neoptera</taxon>
        <taxon>Endopterygota</taxon>
        <taxon>Lepidoptera</taxon>
        <taxon>Glossata</taxon>
        <taxon>Ditrysia</taxon>
        <taxon>Tineoidea</taxon>
        <taxon>Psychidae</taxon>
        <taxon>Oiketicinae</taxon>
        <taxon>Eumeta</taxon>
    </lineage>
</organism>
<feature type="region of interest" description="Disordered" evidence="1">
    <location>
        <begin position="79"/>
        <end position="119"/>
    </location>
</feature>
<evidence type="ECO:0000256" key="1">
    <source>
        <dbReference type="SAM" id="MobiDB-lite"/>
    </source>
</evidence>
<protein>
    <submittedName>
        <fullName evidence="2">Uncharacterized protein</fullName>
    </submittedName>
</protein>
<dbReference type="EMBL" id="BGZK01000811">
    <property type="protein sequence ID" value="GBP61335.1"/>
    <property type="molecule type" value="Genomic_DNA"/>
</dbReference>
<accession>A0A4C1XGK4</accession>
<reference evidence="2 3" key="1">
    <citation type="journal article" date="2019" name="Commun. Biol.">
        <title>The bagworm genome reveals a unique fibroin gene that provides high tensile strength.</title>
        <authorList>
            <person name="Kono N."/>
            <person name="Nakamura H."/>
            <person name="Ohtoshi R."/>
            <person name="Tomita M."/>
            <person name="Numata K."/>
            <person name="Arakawa K."/>
        </authorList>
    </citation>
    <scope>NUCLEOTIDE SEQUENCE [LARGE SCALE GENOMIC DNA]</scope>
</reference>